<comment type="caution">
    <text evidence="7">The sequence shown here is derived from an EMBL/GenBank/DDBJ whole genome shotgun (WGS) entry which is preliminary data.</text>
</comment>
<evidence type="ECO:0000256" key="5">
    <source>
        <dbReference type="ARBA" id="ARBA00023242"/>
    </source>
</evidence>
<dbReference type="InterPro" id="IPR008610">
    <property type="entry name" value="Ebp2"/>
</dbReference>
<evidence type="ECO:0000256" key="1">
    <source>
        <dbReference type="ARBA" id="ARBA00004604"/>
    </source>
</evidence>
<dbReference type="Proteomes" id="UP001605036">
    <property type="component" value="Unassembled WGS sequence"/>
</dbReference>
<evidence type="ECO:0000313" key="7">
    <source>
        <dbReference type="EMBL" id="KAL2653480.1"/>
    </source>
</evidence>
<dbReference type="GO" id="GO:0005730">
    <property type="term" value="C:nucleolus"/>
    <property type="evidence" value="ECO:0007669"/>
    <property type="project" value="UniProtKB-SubCell"/>
</dbReference>
<evidence type="ECO:0000256" key="4">
    <source>
        <dbReference type="ARBA" id="ARBA00023054"/>
    </source>
</evidence>
<evidence type="ECO:0000256" key="2">
    <source>
        <dbReference type="ARBA" id="ARBA00007336"/>
    </source>
</evidence>
<dbReference type="PANTHER" id="PTHR13028">
    <property type="entry name" value="RRNA PROCESSING PROTEIN EBNA1-BINDING PROTEIN-RELATED"/>
    <property type="match status" value="1"/>
</dbReference>
<feature type="compositionally biased region" description="Basic and acidic residues" evidence="6">
    <location>
        <begin position="218"/>
        <end position="233"/>
    </location>
</feature>
<proteinExistence type="inferred from homology"/>
<comment type="subcellular location">
    <subcellularLocation>
        <location evidence="1">Nucleus</location>
        <location evidence="1">Nucleolus</location>
    </subcellularLocation>
</comment>
<feature type="compositionally biased region" description="Basic and acidic residues" evidence="6">
    <location>
        <begin position="23"/>
        <end position="43"/>
    </location>
</feature>
<organism evidence="7 8">
    <name type="scientific">Riccia fluitans</name>
    <dbReference type="NCBI Taxonomy" id="41844"/>
    <lineage>
        <taxon>Eukaryota</taxon>
        <taxon>Viridiplantae</taxon>
        <taxon>Streptophyta</taxon>
        <taxon>Embryophyta</taxon>
        <taxon>Marchantiophyta</taxon>
        <taxon>Marchantiopsida</taxon>
        <taxon>Marchantiidae</taxon>
        <taxon>Marchantiales</taxon>
        <taxon>Ricciaceae</taxon>
        <taxon>Riccia</taxon>
    </lineage>
</organism>
<keyword evidence="5" id="KW-0539">Nucleus</keyword>
<evidence type="ECO:0000313" key="8">
    <source>
        <dbReference type="Proteomes" id="UP001605036"/>
    </source>
</evidence>
<reference evidence="7 8" key="1">
    <citation type="submission" date="2024-09" db="EMBL/GenBank/DDBJ databases">
        <title>Chromosome-scale assembly of Riccia fluitans.</title>
        <authorList>
            <person name="Paukszto L."/>
            <person name="Sawicki J."/>
            <person name="Karawczyk K."/>
            <person name="Piernik-Szablinska J."/>
            <person name="Szczecinska M."/>
            <person name="Mazdziarz M."/>
        </authorList>
    </citation>
    <scope>NUCLEOTIDE SEQUENCE [LARGE SCALE GENOMIC DNA]</scope>
    <source>
        <strain evidence="7">Rf_01</strain>
        <tissue evidence="7">Aerial parts of the thallus</tissue>
    </source>
</reference>
<dbReference type="GO" id="GO:0042254">
    <property type="term" value="P:ribosome biogenesis"/>
    <property type="evidence" value="ECO:0007669"/>
    <property type="project" value="UniProtKB-KW"/>
</dbReference>
<feature type="compositionally biased region" description="Basic and acidic residues" evidence="6">
    <location>
        <begin position="139"/>
        <end position="164"/>
    </location>
</feature>
<gene>
    <name evidence="7" type="ORF">R1flu_021608</name>
</gene>
<evidence type="ECO:0000256" key="6">
    <source>
        <dbReference type="SAM" id="MobiDB-lite"/>
    </source>
</evidence>
<dbReference type="PANTHER" id="PTHR13028:SF0">
    <property type="entry name" value="RRNA-PROCESSING PROTEIN EBP2-RELATED"/>
    <property type="match status" value="1"/>
</dbReference>
<keyword evidence="3" id="KW-0690">Ribosome biogenesis</keyword>
<feature type="region of interest" description="Disordered" evidence="6">
    <location>
        <begin position="139"/>
        <end position="281"/>
    </location>
</feature>
<keyword evidence="4" id="KW-0175">Coiled coil</keyword>
<evidence type="ECO:0000256" key="3">
    <source>
        <dbReference type="ARBA" id="ARBA00022517"/>
    </source>
</evidence>
<accession>A0ABD1ZRI1</accession>
<keyword evidence="8" id="KW-1185">Reference proteome</keyword>
<feature type="compositionally biased region" description="Basic residues" evidence="6">
    <location>
        <begin position="259"/>
        <end position="281"/>
    </location>
</feature>
<dbReference type="Pfam" id="PF05890">
    <property type="entry name" value="Ebp2"/>
    <property type="match status" value="1"/>
</dbReference>
<comment type="similarity">
    <text evidence="2">Belongs to the EBP2 family.</text>
</comment>
<evidence type="ECO:0008006" key="9">
    <source>
        <dbReference type="Google" id="ProtNLM"/>
    </source>
</evidence>
<feature type="compositionally biased region" description="Acidic residues" evidence="6">
    <location>
        <begin position="1"/>
        <end position="22"/>
    </location>
</feature>
<dbReference type="AlphaFoldDB" id="A0ABD1ZRI1"/>
<dbReference type="EMBL" id="JBHFFA010000001">
    <property type="protein sequence ID" value="KAL2653480.1"/>
    <property type="molecule type" value="Genomic_DNA"/>
</dbReference>
<protein>
    <recommendedName>
        <fullName evidence="9">rRNA-processing protein EBP2</fullName>
    </recommendedName>
</protein>
<name>A0ABD1ZRI1_9MARC</name>
<sequence>MADLEESDYSGSESEEEEESSSEEEHERPLKEPRKDAVYDTNGMHEKLEDIGWPDDLDWIQTCVITSPKSENQVDVNDDLVREMAFYTQALEGAKEAYLKLQELGIPFLRPSDYYAEMIKTDSHMLKIKDKLLHEKSKLEETDERRKAREAKKYSKEVQAEKLKERAKRKKQDIESVKKWRKVRQKSGHEGDDVAPPIDFEDRSGKSNGARRGRGGHGRGDRPSMNRESRDAKYGNGGRKHGSKRNDANSSADDSSFRGKGRGRGRGGGRGRGKRPRMRRM</sequence>
<feature type="region of interest" description="Disordered" evidence="6">
    <location>
        <begin position="1"/>
        <end position="43"/>
    </location>
</feature>